<feature type="transmembrane region" description="Helical" evidence="8">
    <location>
        <begin position="224"/>
        <end position="247"/>
    </location>
</feature>
<evidence type="ECO:0000256" key="5">
    <source>
        <dbReference type="ARBA" id="ARBA00022692"/>
    </source>
</evidence>
<dbReference type="AlphaFoldDB" id="A0A1B4Y4E8"/>
<dbReference type="Proteomes" id="UP000218067">
    <property type="component" value="Chromosome"/>
</dbReference>
<sequence length="349" mass="39215">MRLSIVTTLYMSEPYVLEFYRRVRAAAEKITSDVEMIFVDDGSPDGSLDQAVSLLGKDPSVRVIQLSRNFGHHKAMMTGLAHATGDLVFLIDSDLEEDPALLEQFYEKLIATDADVVFGCQAQRPGSWWKNFGPKMHYRASAMLCNPPLHENVLTVRLMRADYVRCLVQHQERELSIAGLWQITGFNQIPMSVHKASKGTTTYTCAHKVKALVDNVTSFSNKPLVFIFYLGAVIFMISSLPAGYLIIDRLFFRVLLGGWPSLIVSIWMLGGLTIFCLGLIGIYISKIFTETKQRPYTIIRRIYGPNFTSQGPASLEAAFRAMPRRAGNASARIRFVRRGAIEGYDSRRV</sequence>
<evidence type="ECO:0000256" key="6">
    <source>
        <dbReference type="ARBA" id="ARBA00022989"/>
    </source>
</evidence>
<keyword evidence="3" id="KW-0328">Glycosyltransferase</keyword>
<dbReference type="PANTHER" id="PTHR48090:SF1">
    <property type="entry name" value="PROPHAGE BACTOPRENOL GLUCOSYL TRANSFERASE HOMOLOG"/>
    <property type="match status" value="1"/>
</dbReference>
<keyword evidence="4 10" id="KW-0808">Transferase</keyword>
<dbReference type="SUPFAM" id="SSF53448">
    <property type="entry name" value="Nucleotide-diphospho-sugar transferases"/>
    <property type="match status" value="1"/>
</dbReference>
<organism evidence="10 11">
    <name type="scientific">Mycobacterium ulcerans subsp. shinshuense</name>
    <dbReference type="NCBI Taxonomy" id="1124626"/>
    <lineage>
        <taxon>Bacteria</taxon>
        <taxon>Bacillati</taxon>
        <taxon>Actinomycetota</taxon>
        <taxon>Actinomycetes</taxon>
        <taxon>Mycobacteriales</taxon>
        <taxon>Mycobacteriaceae</taxon>
        <taxon>Mycobacterium</taxon>
        <taxon>Mycobacterium ulcerans group</taxon>
    </lineage>
</organism>
<keyword evidence="7 8" id="KW-0472">Membrane</keyword>
<name>A0A1B4Y4E8_MYCUL</name>
<evidence type="ECO:0000313" key="10">
    <source>
        <dbReference type="EMBL" id="BAV41940.1"/>
    </source>
</evidence>
<dbReference type="Pfam" id="PF00535">
    <property type="entry name" value="Glycos_transf_2"/>
    <property type="match status" value="1"/>
</dbReference>
<keyword evidence="6 8" id="KW-1133">Transmembrane helix</keyword>
<evidence type="ECO:0000256" key="7">
    <source>
        <dbReference type="ARBA" id="ARBA00023136"/>
    </source>
</evidence>
<protein>
    <submittedName>
        <fullName evidence="10">Glycosyltransferase</fullName>
    </submittedName>
</protein>
<evidence type="ECO:0000256" key="8">
    <source>
        <dbReference type="SAM" id="Phobius"/>
    </source>
</evidence>
<keyword evidence="5 8" id="KW-0812">Transmembrane</keyword>
<evidence type="ECO:0000256" key="2">
    <source>
        <dbReference type="ARBA" id="ARBA00006739"/>
    </source>
</evidence>
<dbReference type="PANTHER" id="PTHR48090">
    <property type="entry name" value="UNDECAPRENYL-PHOSPHATE 4-DEOXY-4-FORMAMIDO-L-ARABINOSE TRANSFERASE-RELATED"/>
    <property type="match status" value="1"/>
</dbReference>
<dbReference type="EMBL" id="AP017624">
    <property type="protein sequence ID" value="BAV41940.1"/>
    <property type="molecule type" value="Genomic_DNA"/>
</dbReference>
<evidence type="ECO:0000259" key="9">
    <source>
        <dbReference type="Pfam" id="PF00535"/>
    </source>
</evidence>
<dbReference type="GO" id="GO:0005886">
    <property type="term" value="C:plasma membrane"/>
    <property type="evidence" value="ECO:0007669"/>
    <property type="project" value="TreeGrafter"/>
</dbReference>
<dbReference type="InterPro" id="IPR029044">
    <property type="entry name" value="Nucleotide-diphossugar_trans"/>
</dbReference>
<dbReference type="Gene3D" id="3.90.550.10">
    <property type="entry name" value="Spore Coat Polysaccharide Biosynthesis Protein SpsA, Chain A"/>
    <property type="match status" value="1"/>
</dbReference>
<feature type="domain" description="Glycosyltransferase 2-like" evidence="9">
    <location>
        <begin position="4"/>
        <end position="165"/>
    </location>
</feature>
<comment type="similarity">
    <text evidence="2">Belongs to the glycosyltransferase 2 family.</text>
</comment>
<reference evidence="10 11" key="1">
    <citation type="submission" date="2016-08" db="EMBL/GenBank/DDBJ databases">
        <title>Complete genome sequence of Mycobacterium shinshuense, a subspecies of M. ulcerans.</title>
        <authorList>
            <person name="Yoshida M."/>
            <person name="Ogura Y."/>
            <person name="Hayashi T."/>
            <person name="Hoshino Y."/>
        </authorList>
    </citation>
    <scope>NUCLEOTIDE SEQUENCE [LARGE SCALE GENOMIC DNA]</scope>
    <source>
        <strain evidence="11">ATCC 33728</strain>
    </source>
</reference>
<proteinExistence type="inferred from homology"/>
<dbReference type="InterPro" id="IPR050256">
    <property type="entry name" value="Glycosyltransferase_2"/>
</dbReference>
<dbReference type="InterPro" id="IPR001173">
    <property type="entry name" value="Glyco_trans_2-like"/>
</dbReference>
<gene>
    <name evidence="10" type="primary">losA</name>
    <name evidence="10" type="ORF">SHTP_2864</name>
</gene>
<evidence type="ECO:0000256" key="1">
    <source>
        <dbReference type="ARBA" id="ARBA00004141"/>
    </source>
</evidence>
<dbReference type="GO" id="GO:0016757">
    <property type="term" value="F:glycosyltransferase activity"/>
    <property type="evidence" value="ECO:0007669"/>
    <property type="project" value="UniProtKB-KW"/>
</dbReference>
<evidence type="ECO:0000256" key="4">
    <source>
        <dbReference type="ARBA" id="ARBA00022679"/>
    </source>
</evidence>
<dbReference type="CDD" id="cd04187">
    <property type="entry name" value="DPM1_like_bac"/>
    <property type="match status" value="1"/>
</dbReference>
<evidence type="ECO:0000256" key="3">
    <source>
        <dbReference type="ARBA" id="ARBA00022676"/>
    </source>
</evidence>
<feature type="transmembrane region" description="Helical" evidence="8">
    <location>
        <begin position="259"/>
        <end position="284"/>
    </location>
</feature>
<evidence type="ECO:0000313" key="11">
    <source>
        <dbReference type="Proteomes" id="UP000218067"/>
    </source>
</evidence>
<accession>A0A1B4Y4E8</accession>
<comment type="subcellular location">
    <subcellularLocation>
        <location evidence="1">Membrane</location>
        <topology evidence="1">Multi-pass membrane protein</topology>
    </subcellularLocation>
</comment>